<keyword evidence="2" id="KW-1185">Reference proteome</keyword>
<evidence type="ECO:0000313" key="1">
    <source>
        <dbReference type="EMBL" id="THF47916.1"/>
    </source>
</evidence>
<dbReference type="Proteomes" id="UP000307507">
    <property type="component" value="Unassembled WGS sequence"/>
</dbReference>
<organism evidence="1 2">
    <name type="scientific">Flavobacterium supellecticarium</name>
    <dbReference type="NCBI Taxonomy" id="2565924"/>
    <lineage>
        <taxon>Bacteria</taxon>
        <taxon>Pseudomonadati</taxon>
        <taxon>Bacteroidota</taxon>
        <taxon>Flavobacteriia</taxon>
        <taxon>Flavobacteriales</taxon>
        <taxon>Flavobacteriaceae</taxon>
        <taxon>Flavobacterium</taxon>
    </lineage>
</organism>
<protein>
    <submittedName>
        <fullName evidence="1">Uncharacterized protein</fullName>
    </submittedName>
</protein>
<dbReference type="Pfam" id="PF17914">
    <property type="entry name" value="HopA1"/>
    <property type="match status" value="1"/>
</dbReference>
<dbReference type="InterPro" id="IPR040871">
    <property type="entry name" value="HopA1"/>
</dbReference>
<gene>
    <name evidence="1" type="ORF">E6C50_15905</name>
</gene>
<dbReference type="AlphaFoldDB" id="A0A4S3ZQU8"/>
<reference evidence="1 2" key="1">
    <citation type="submission" date="2019-04" db="EMBL/GenBank/DDBJ databases">
        <title>Flavobacterium sp. nov. isolated from construction timber.</title>
        <authorList>
            <person name="Lin S.-Y."/>
            <person name="Chang C.-T."/>
            <person name="Young C.-C."/>
        </authorList>
    </citation>
    <scope>NUCLEOTIDE SEQUENCE [LARGE SCALE GENOMIC DNA]</scope>
    <source>
        <strain evidence="1 2">CC-CTC003</strain>
    </source>
</reference>
<name>A0A4S3ZQU8_9FLAO</name>
<proteinExistence type="predicted"/>
<accession>A0A4S3ZQU8</accession>
<dbReference type="RefSeq" id="WP_136404230.1">
    <property type="nucleotide sequence ID" value="NZ_SSNZ01000010.1"/>
</dbReference>
<evidence type="ECO:0000313" key="2">
    <source>
        <dbReference type="Proteomes" id="UP000307507"/>
    </source>
</evidence>
<sequence>MFKDKTILKELTRIIDQIKIEAMLIHYNGKSFPVTSENAVIVLTSLLYSECYMLKERYQLQPLQNFDLLQKDASGFMHLLSQNNHTKEKLEQGWEVQQTYTNGYVGIVRNNEKQIVNASAIKKLAPGEQTVSVLFPKEDRYRQPTFYYAFSNAPMDTITKLVRIYWNCTCEGAPVLLDILTTRLNQYNIPFLFKCLSHPEHYFRRDAAVLYIDDSLMPLLERVLPELVTAMEPYLEEDVPLFSYRHSKGVGIAENPSAQESFGMNRMTIVAETLLKTASKKLPSEAILREIAIAFQKKGINPLTTHLNKGSKILFN</sequence>
<dbReference type="OrthoDB" id="939976at2"/>
<comment type="caution">
    <text evidence="1">The sequence shown here is derived from an EMBL/GenBank/DDBJ whole genome shotgun (WGS) entry which is preliminary data.</text>
</comment>
<dbReference type="EMBL" id="SSNZ01000010">
    <property type="protein sequence ID" value="THF47916.1"/>
    <property type="molecule type" value="Genomic_DNA"/>
</dbReference>